<reference evidence="2 3" key="1">
    <citation type="submission" date="2022-07" db="EMBL/GenBank/DDBJ databases">
        <title>Novel species in genus cellulomonas.</title>
        <authorList>
            <person name="Ye L."/>
        </authorList>
    </citation>
    <scope>NUCLEOTIDE SEQUENCE [LARGE SCALE GENOMIC DNA]</scope>
    <source>
        <strain evidence="3">zg-B89</strain>
    </source>
</reference>
<keyword evidence="3" id="KW-1185">Reference proteome</keyword>
<evidence type="ECO:0000313" key="2">
    <source>
        <dbReference type="EMBL" id="UUI70993.1"/>
    </source>
</evidence>
<evidence type="ECO:0000256" key="1">
    <source>
        <dbReference type="SAM" id="Phobius"/>
    </source>
</evidence>
<dbReference type="Proteomes" id="UP001316384">
    <property type="component" value="Chromosome"/>
</dbReference>
<keyword evidence="1" id="KW-0472">Membrane</keyword>
<protein>
    <submittedName>
        <fullName evidence="2">Uncharacterized protein</fullName>
    </submittedName>
</protein>
<accession>A0ABY5KM49</accession>
<keyword evidence="1" id="KW-0812">Transmembrane</keyword>
<evidence type="ECO:0000313" key="3">
    <source>
        <dbReference type="Proteomes" id="UP001316384"/>
    </source>
</evidence>
<organism evidence="2 3">
    <name type="scientific">Cellulomonas xiejunii</name>
    <dbReference type="NCBI Taxonomy" id="2968083"/>
    <lineage>
        <taxon>Bacteria</taxon>
        <taxon>Bacillati</taxon>
        <taxon>Actinomycetota</taxon>
        <taxon>Actinomycetes</taxon>
        <taxon>Micrococcales</taxon>
        <taxon>Cellulomonadaceae</taxon>
        <taxon>Cellulomonas</taxon>
    </lineage>
</organism>
<dbReference type="RefSeq" id="WP_227576328.1">
    <property type="nucleotide sequence ID" value="NZ_CP101987.1"/>
</dbReference>
<dbReference type="EMBL" id="CP101987">
    <property type="protein sequence ID" value="UUI70993.1"/>
    <property type="molecule type" value="Genomic_DNA"/>
</dbReference>
<feature type="transmembrane region" description="Helical" evidence="1">
    <location>
        <begin position="12"/>
        <end position="38"/>
    </location>
</feature>
<keyword evidence="1" id="KW-1133">Transmembrane helix</keyword>
<sequence>MKAVERRARGELGPWVLPAVVGLCALFLLAALLGPTLLQGPLYDSRPSGVPCDELPTRQQVQTALEVHADVVRRIEAVGDQVSVTASQPCASHPGRAEVLVVYPGGDDREDIQAILADDDLGVPVSLRNT</sequence>
<gene>
    <name evidence="2" type="ORF">NP048_14505</name>
</gene>
<proteinExistence type="predicted"/>
<name>A0ABY5KM49_9CELL</name>